<dbReference type="Proteomes" id="UP000192582">
    <property type="component" value="Unassembled WGS sequence"/>
</dbReference>
<keyword evidence="2" id="KW-1185">Reference proteome</keyword>
<dbReference type="RefSeq" id="WP_281255850.1">
    <property type="nucleotide sequence ID" value="NZ_FWWU01000008.1"/>
</dbReference>
<accession>A0A1W1UXI2</accession>
<protein>
    <submittedName>
        <fullName evidence="1">Uncharacterized protein</fullName>
    </submittedName>
</protein>
<reference evidence="1 2" key="1">
    <citation type="submission" date="2017-04" db="EMBL/GenBank/DDBJ databases">
        <authorList>
            <person name="Afonso C.L."/>
            <person name="Miller P.J."/>
            <person name="Scott M.A."/>
            <person name="Spackman E."/>
            <person name="Goraichik I."/>
            <person name="Dimitrov K.M."/>
            <person name="Suarez D.L."/>
            <person name="Swayne D.E."/>
        </authorList>
    </citation>
    <scope>NUCLEOTIDE SEQUENCE [LARGE SCALE GENOMIC DNA]</scope>
    <source>
        <strain evidence="1 2">KR-140</strain>
    </source>
</reference>
<gene>
    <name evidence="1" type="ORF">SAMN00790413_03543</name>
</gene>
<evidence type="ECO:0000313" key="2">
    <source>
        <dbReference type="Proteomes" id="UP000192582"/>
    </source>
</evidence>
<evidence type="ECO:0000313" key="1">
    <source>
        <dbReference type="EMBL" id="SMB85787.1"/>
    </source>
</evidence>
<name>A0A1W1UXI2_9DEIO</name>
<dbReference type="AlphaFoldDB" id="A0A1W1UXI2"/>
<dbReference type="EMBL" id="FWWU01000008">
    <property type="protein sequence ID" value="SMB85787.1"/>
    <property type="molecule type" value="Genomic_DNA"/>
</dbReference>
<organism evidence="1 2">
    <name type="scientific">Deinococcus hopiensis KR-140</name>
    <dbReference type="NCBI Taxonomy" id="695939"/>
    <lineage>
        <taxon>Bacteria</taxon>
        <taxon>Thermotogati</taxon>
        <taxon>Deinococcota</taxon>
        <taxon>Deinococci</taxon>
        <taxon>Deinococcales</taxon>
        <taxon>Deinococcaceae</taxon>
        <taxon>Deinococcus</taxon>
    </lineage>
</organism>
<proteinExistence type="predicted"/>
<sequence length="43" mass="4815">MSKRKKKTQIGLFVIADNFALLLSRELLAAMEQRPIKVVTGAK</sequence>